<dbReference type="Proteomes" id="UP001501175">
    <property type="component" value="Unassembled WGS sequence"/>
</dbReference>
<dbReference type="InterPro" id="IPR001789">
    <property type="entry name" value="Sig_transdc_resp-reg_receiver"/>
</dbReference>
<dbReference type="Gene3D" id="3.40.50.2300">
    <property type="match status" value="1"/>
</dbReference>
<comment type="caution">
    <text evidence="3">The sequence shown here is derived from an EMBL/GenBank/DDBJ whole genome shotgun (WGS) entry which is preliminary data.</text>
</comment>
<feature type="domain" description="Response regulatory" evidence="2">
    <location>
        <begin position="8"/>
        <end position="130"/>
    </location>
</feature>
<dbReference type="InterPro" id="IPR052893">
    <property type="entry name" value="TCS_response_regulator"/>
</dbReference>
<gene>
    <name evidence="3" type="ORF">GCM10023189_43440</name>
</gene>
<evidence type="ECO:0000259" key="2">
    <source>
        <dbReference type="PROSITE" id="PS50110"/>
    </source>
</evidence>
<dbReference type="SUPFAM" id="SSF52172">
    <property type="entry name" value="CheY-like"/>
    <property type="match status" value="1"/>
</dbReference>
<evidence type="ECO:0000313" key="4">
    <source>
        <dbReference type="Proteomes" id="UP001501175"/>
    </source>
</evidence>
<dbReference type="InterPro" id="IPR011006">
    <property type="entry name" value="CheY-like_superfamily"/>
</dbReference>
<dbReference type="RefSeq" id="WP_345247028.1">
    <property type="nucleotide sequence ID" value="NZ_BAABHD010000076.1"/>
</dbReference>
<dbReference type="PANTHER" id="PTHR44520:SF2">
    <property type="entry name" value="RESPONSE REGULATOR RCP1"/>
    <property type="match status" value="1"/>
</dbReference>
<proteinExistence type="predicted"/>
<dbReference type="PROSITE" id="PS50110">
    <property type="entry name" value="RESPONSE_REGULATORY"/>
    <property type="match status" value="1"/>
</dbReference>
<evidence type="ECO:0000313" key="3">
    <source>
        <dbReference type="EMBL" id="GAA4464334.1"/>
    </source>
</evidence>
<protein>
    <submittedName>
        <fullName evidence="3">Response regulator</fullName>
    </submittedName>
</protein>
<dbReference type="SMART" id="SM00448">
    <property type="entry name" value="REC"/>
    <property type="match status" value="1"/>
</dbReference>
<dbReference type="PANTHER" id="PTHR44520">
    <property type="entry name" value="RESPONSE REGULATOR RCP1-RELATED"/>
    <property type="match status" value="1"/>
</dbReference>
<dbReference type="EMBL" id="BAABHD010000076">
    <property type="protein sequence ID" value="GAA4464334.1"/>
    <property type="molecule type" value="Genomic_DNA"/>
</dbReference>
<organism evidence="3 4">
    <name type="scientific">Nibrella saemangeumensis</name>
    <dbReference type="NCBI Taxonomy" id="1084526"/>
    <lineage>
        <taxon>Bacteria</taxon>
        <taxon>Pseudomonadati</taxon>
        <taxon>Bacteroidota</taxon>
        <taxon>Cytophagia</taxon>
        <taxon>Cytophagales</taxon>
        <taxon>Spirosomataceae</taxon>
        <taxon>Nibrella</taxon>
    </lineage>
</organism>
<keyword evidence="4" id="KW-1185">Reference proteome</keyword>
<accession>A0ABP8NDZ1</accession>
<dbReference type="Pfam" id="PF00072">
    <property type="entry name" value="Response_reg"/>
    <property type="match status" value="1"/>
</dbReference>
<reference evidence="4" key="1">
    <citation type="journal article" date="2019" name="Int. J. Syst. Evol. Microbiol.">
        <title>The Global Catalogue of Microorganisms (GCM) 10K type strain sequencing project: providing services to taxonomists for standard genome sequencing and annotation.</title>
        <authorList>
            <consortium name="The Broad Institute Genomics Platform"/>
            <consortium name="The Broad Institute Genome Sequencing Center for Infectious Disease"/>
            <person name="Wu L."/>
            <person name="Ma J."/>
        </authorList>
    </citation>
    <scope>NUCLEOTIDE SEQUENCE [LARGE SCALE GENOMIC DNA]</scope>
    <source>
        <strain evidence="4">JCM 17927</strain>
    </source>
</reference>
<name>A0ABP8NDZ1_9BACT</name>
<evidence type="ECO:0000256" key="1">
    <source>
        <dbReference type="PROSITE-ProRule" id="PRU00169"/>
    </source>
</evidence>
<comment type="caution">
    <text evidence="1">Lacks conserved residue(s) required for the propagation of feature annotation.</text>
</comment>
<sequence length="144" mass="16372">MSSIRDPIIYLVDDQDDDRQLLHYEMEKQCSNCHVIGFVSGSSLFDNLQDVTRPRLPNLILLNLHVCKAEGLAVLAFIKTNPNFRRIPVIMMAHSASPEEVMQCYDKGSNAFMGKPRSAAETETMVARIKQYWLDVAELPMDLK</sequence>